<feature type="short sequence motif" description="Important for interaction with partner proteins" evidence="2">
    <location>
        <begin position="144"/>
        <end position="149"/>
    </location>
</feature>
<keyword evidence="2" id="KW-0235">DNA replication</keyword>
<evidence type="ECO:0000256" key="1">
    <source>
        <dbReference type="ARBA" id="ARBA00023125"/>
    </source>
</evidence>
<protein>
    <recommendedName>
        <fullName evidence="2 3">Single-stranded DNA-binding protein</fullName>
        <shortName evidence="2">SSB</shortName>
    </recommendedName>
</protein>
<dbReference type="SUPFAM" id="SSF50249">
    <property type="entry name" value="Nucleic acid-binding proteins"/>
    <property type="match status" value="1"/>
</dbReference>
<dbReference type="InterPro" id="IPR011344">
    <property type="entry name" value="ssDNA-bd"/>
</dbReference>
<comment type="subunit">
    <text evidence="2">Homotetramer.</text>
</comment>
<organism evidence="4 5">
    <name type="scientific">Aceticella autotrophica</name>
    <dbReference type="NCBI Taxonomy" id="2755338"/>
    <lineage>
        <taxon>Bacteria</taxon>
        <taxon>Bacillati</taxon>
        <taxon>Bacillota</taxon>
        <taxon>Clostridia</taxon>
        <taxon>Thermoanaerobacterales</taxon>
        <taxon>Thermoanaerobacteraceae</taxon>
        <taxon>Aceticella</taxon>
    </lineage>
</organism>
<keyword evidence="2" id="KW-0233">DNA recombination</keyword>
<dbReference type="GO" id="GO:0006310">
    <property type="term" value="P:DNA recombination"/>
    <property type="evidence" value="ECO:0007669"/>
    <property type="project" value="UniProtKB-UniRule"/>
</dbReference>
<dbReference type="GO" id="GO:0009295">
    <property type="term" value="C:nucleoid"/>
    <property type="evidence" value="ECO:0007669"/>
    <property type="project" value="TreeGrafter"/>
</dbReference>
<keyword evidence="2" id="KW-0227">DNA damage</keyword>
<evidence type="ECO:0000313" key="4">
    <source>
        <dbReference type="EMBL" id="QSZ27350.1"/>
    </source>
</evidence>
<gene>
    <name evidence="4" type="ORF">ACETAC_11065</name>
</gene>
<keyword evidence="2" id="KW-0234">DNA repair</keyword>
<sequence>MLNKVILIGRLTKDPVLKYSSNNMIPVSTFTIAVNRNYTTQSGERPADFIPIVTWRKLAEVCANNLKKGRLVAVVGSIQTRTWDDTNGTRHWVTEVVADEVKFLDSNRNGGVVSPNIETQKASHDINEDIVNDDFEGFTPVGSEDDLPF</sequence>
<dbReference type="Gene3D" id="2.40.50.140">
    <property type="entry name" value="Nucleic acid-binding proteins"/>
    <property type="match status" value="1"/>
</dbReference>
<dbReference type="InterPro" id="IPR012340">
    <property type="entry name" value="NA-bd_OB-fold"/>
</dbReference>
<dbReference type="PANTHER" id="PTHR10302">
    <property type="entry name" value="SINGLE-STRANDED DNA-BINDING PROTEIN"/>
    <property type="match status" value="1"/>
</dbReference>
<dbReference type="Pfam" id="PF00436">
    <property type="entry name" value="SSB"/>
    <property type="match status" value="1"/>
</dbReference>
<dbReference type="KEGG" id="aaut:ACETAC_11065"/>
<evidence type="ECO:0000256" key="2">
    <source>
        <dbReference type="HAMAP-Rule" id="MF_00984"/>
    </source>
</evidence>
<dbReference type="NCBIfam" id="TIGR00621">
    <property type="entry name" value="ssb"/>
    <property type="match status" value="1"/>
</dbReference>
<name>A0A975AVR7_9THEO</name>
<dbReference type="CDD" id="cd04496">
    <property type="entry name" value="SSB_OBF"/>
    <property type="match status" value="1"/>
</dbReference>
<dbReference type="RefSeq" id="WP_284680044.1">
    <property type="nucleotide sequence ID" value="NZ_CP060096.1"/>
</dbReference>
<dbReference type="PROSITE" id="PS50935">
    <property type="entry name" value="SSB"/>
    <property type="match status" value="1"/>
</dbReference>
<dbReference type="EMBL" id="CP060096">
    <property type="protein sequence ID" value="QSZ27350.1"/>
    <property type="molecule type" value="Genomic_DNA"/>
</dbReference>
<keyword evidence="5" id="KW-1185">Reference proteome</keyword>
<proteinExistence type="inferred from homology"/>
<dbReference type="PANTHER" id="PTHR10302:SF27">
    <property type="entry name" value="SINGLE-STRANDED DNA-BINDING PROTEIN"/>
    <property type="match status" value="1"/>
</dbReference>
<reference evidence="4" key="1">
    <citation type="submission" date="2020-08" db="EMBL/GenBank/DDBJ databases">
        <title>Genomic insights into the carbon and energy metabolism of the first obligate autotrophic acetogenic bacterium Aceticella autotrophica gen. nov., sp. nov.</title>
        <authorList>
            <person name="Toshchakov S.V."/>
            <person name="Elcheninov A.G."/>
            <person name="Kublanov I.V."/>
            <person name="Frolov E.N."/>
            <person name="Lebedinsky A.V."/>
        </authorList>
    </citation>
    <scope>NUCLEOTIDE SEQUENCE</scope>
    <source>
        <strain evidence="4">3443-3Ac</strain>
    </source>
</reference>
<comment type="caution">
    <text evidence="2">Lacks conserved residue(s) required for the propagation of feature annotation.</text>
</comment>
<evidence type="ECO:0000256" key="3">
    <source>
        <dbReference type="RuleBase" id="RU000524"/>
    </source>
</evidence>
<dbReference type="AlphaFoldDB" id="A0A975AVR7"/>
<comment type="function">
    <text evidence="2">Plays an important role in DNA replication, recombination and repair. Binds to ssDNA and to an array of partner proteins to recruit them to their sites of action during DNA metabolism.</text>
</comment>
<dbReference type="InterPro" id="IPR000424">
    <property type="entry name" value="Primosome_PriB/ssb"/>
</dbReference>
<dbReference type="GO" id="GO:0003697">
    <property type="term" value="F:single-stranded DNA binding"/>
    <property type="evidence" value="ECO:0007669"/>
    <property type="project" value="UniProtKB-UniRule"/>
</dbReference>
<dbReference type="GO" id="GO:0006260">
    <property type="term" value="P:DNA replication"/>
    <property type="evidence" value="ECO:0007669"/>
    <property type="project" value="UniProtKB-UniRule"/>
</dbReference>
<evidence type="ECO:0000313" key="5">
    <source>
        <dbReference type="Proteomes" id="UP000671913"/>
    </source>
</evidence>
<dbReference type="HAMAP" id="MF_00984">
    <property type="entry name" value="SSB"/>
    <property type="match status" value="1"/>
</dbReference>
<dbReference type="Proteomes" id="UP000671913">
    <property type="component" value="Chromosome"/>
</dbReference>
<dbReference type="GO" id="GO:0006281">
    <property type="term" value="P:DNA repair"/>
    <property type="evidence" value="ECO:0007669"/>
    <property type="project" value="UniProtKB-UniRule"/>
</dbReference>
<keyword evidence="1 2" id="KW-0238">DNA-binding</keyword>
<accession>A0A975AVR7</accession>